<protein>
    <submittedName>
        <fullName evidence="3">Uncharacterized protein LOC107418992</fullName>
    </submittedName>
</protein>
<feature type="transmembrane region" description="Helical" evidence="1">
    <location>
        <begin position="42"/>
        <end position="62"/>
    </location>
</feature>
<keyword evidence="1" id="KW-1133">Transmembrane helix</keyword>
<organism evidence="2 3">
    <name type="scientific">Ziziphus jujuba</name>
    <name type="common">Chinese jujube</name>
    <name type="synonym">Ziziphus sativa</name>
    <dbReference type="NCBI Taxonomy" id="326968"/>
    <lineage>
        <taxon>Eukaryota</taxon>
        <taxon>Viridiplantae</taxon>
        <taxon>Streptophyta</taxon>
        <taxon>Embryophyta</taxon>
        <taxon>Tracheophyta</taxon>
        <taxon>Spermatophyta</taxon>
        <taxon>Magnoliopsida</taxon>
        <taxon>eudicotyledons</taxon>
        <taxon>Gunneridae</taxon>
        <taxon>Pentapetalae</taxon>
        <taxon>rosids</taxon>
        <taxon>fabids</taxon>
        <taxon>Rosales</taxon>
        <taxon>Rhamnaceae</taxon>
        <taxon>Paliureae</taxon>
        <taxon>Ziziphus</taxon>
    </lineage>
</organism>
<proteinExistence type="predicted"/>
<sequence length="131" mass="14047">MATASTTLPYQQQQPAGAAGEILANPEAVPSKAWQYSSSGSIGPFFAVISVLTVLSVLSCIFGRMYSRRRGAAATPLESIEGSGCFGWIKQKCWRCMPAGDVHIAAQVMGFRDEKNDAKVRDSEVPNPPQP</sequence>
<dbReference type="InParanoid" id="A0A6P3ZQP0"/>
<evidence type="ECO:0000313" key="3">
    <source>
        <dbReference type="RefSeq" id="XP_015883187.3"/>
    </source>
</evidence>
<accession>A0A6P3ZQP0</accession>
<dbReference type="KEGG" id="zju:107418992"/>
<name>A0A6P3ZQP0_ZIZJJ</name>
<keyword evidence="1" id="KW-0812">Transmembrane</keyword>
<reference evidence="3" key="2">
    <citation type="submission" date="2025-08" db="UniProtKB">
        <authorList>
            <consortium name="RefSeq"/>
        </authorList>
    </citation>
    <scope>IDENTIFICATION</scope>
    <source>
        <tissue evidence="3">Seedling</tissue>
    </source>
</reference>
<dbReference type="GeneID" id="107418992"/>
<keyword evidence="2" id="KW-1185">Reference proteome</keyword>
<dbReference type="RefSeq" id="XP_015883187.3">
    <property type="nucleotide sequence ID" value="XM_016027701.4"/>
</dbReference>
<dbReference type="Proteomes" id="UP001652623">
    <property type="component" value="Chromosome 2"/>
</dbReference>
<evidence type="ECO:0000256" key="1">
    <source>
        <dbReference type="SAM" id="Phobius"/>
    </source>
</evidence>
<evidence type="ECO:0000313" key="2">
    <source>
        <dbReference type="Proteomes" id="UP001652623"/>
    </source>
</evidence>
<dbReference type="PANTHER" id="PTHR33429">
    <property type="entry name" value="OS02G0708000 PROTEIN-RELATED"/>
    <property type="match status" value="1"/>
</dbReference>
<gene>
    <name evidence="3" type="primary">LOC107418992</name>
</gene>
<keyword evidence="1" id="KW-0472">Membrane</keyword>
<reference evidence="2" key="1">
    <citation type="submission" date="2025-05" db="UniProtKB">
        <authorList>
            <consortium name="RefSeq"/>
        </authorList>
    </citation>
    <scope>NUCLEOTIDE SEQUENCE [LARGE SCALE GENOMIC DNA]</scope>
</reference>
<dbReference type="AlphaFoldDB" id="A0A6P3ZQP0"/>
<dbReference type="PANTHER" id="PTHR33429:SF23">
    <property type="entry name" value="OS02G0709350 PROTEIN"/>
    <property type="match status" value="1"/>
</dbReference>